<dbReference type="NCBIfam" id="TIGR02824">
    <property type="entry name" value="quinone_pig3"/>
    <property type="match status" value="1"/>
</dbReference>
<dbReference type="EMBL" id="PEBD01000008">
    <property type="protein sequence ID" value="PHV67385.1"/>
    <property type="molecule type" value="Genomic_DNA"/>
</dbReference>
<dbReference type="RefSeq" id="WP_099383367.1">
    <property type="nucleotide sequence ID" value="NZ_PEBD01000008.1"/>
</dbReference>
<dbReference type="CDD" id="cd05276">
    <property type="entry name" value="p53_inducible_oxidoreductase"/>
    <property type="match status" value="1"/>
</dbReference>
<dbReference type="GO" id="GO:0016651">
    <property type="term" value="F:oxidoreductase activity, acting on NAD(P)H"/>
    <property type="evidence" value="ECO:0007669"/>
    <property type="project" value="TreeGrafter"/>
</dbReference>
<dbReference type="Pfam" id="PF08240">
    <property type="entry name" value="ADH_N"/>
    <property type="match status" value="1"/>
</dbReference>
<dbReference type="PANTHER" id="PTHR48106">
    <property type="entry name" value="QUINONE OXIDOREDUCTASE PIG3-RELATED"/>
    <property type="match status" value="1"/>
</dbReference>
<keyword evidence="1" id="KW-0521">NADP</keyword>
<dbReference type="InterPro" id="IPR013149">
    <property type="entry name" value="ADH-like_C"/>
</dbReference>
<dbReference type="PANTHER" id="PTHR48106:SF8">
    <property type="entry name" value="OS02G0805600 PROTEIN"/>
    <property type="match status" value="1"/>
</dbReference>
<dbReference type="Gene3D" id="3.90.180.10">
    <property type="entry name" value="Medium-chain alcohol dehydrogenases, catalytic domain"/>
    <property type="match status" value="1"/>
</dbReference>
<comment type="caution">
    <text evidence="4">The sequence shown here is derived from an EMBL/GenBank/DDBJ whole genome shotgun (WGS) entry which is preliminary data.</text>
</comment>
<evidence type="ECO:0000256" key="2">
    <source>
        <dbReference type="ARBA" id="ARBA00023002"/>
    </source>
</evidence>
<dbReference type="InterPro" id="IPR014189">
    <property type="entry name" value="Quinone_OxRdtase_PIG3"/>
</dbReference>
<evidence type="ECO:0000256" key="1">
    <source>
        <dbReference type="ARBA" id="ARBA00022857"/>
    </source>
</evidence>
<keyword evidence="2" id="KW-0560">Oxidoreductase</keyword>
<evidence type="ECO:0000313" key="4">
    <source>
        <dbReference type="EMBL" id="PHV67385.1"/>
    </source>
</evidence>
<feature type="domain" description="Enoyl reductase (ER)" evidence="3">
    <location>
        <begin position="10"/>
        <end position="320"/>
    </location>
</feature>
<dbReference type="Proteomes" id="UP000225108">
    <property type="component" value="Unassembled WGS sequence"/>
</dbReference>
<dbReference type="SMART" id="SM00829">
    <property type="entry name" value="PKS_ER"/>
    <property type="match status" value="1"/>
</dbReference>
<accession>A0A2G3PNM0</accession>
<reference evidence="4 5" key="1">
    <citation type="submission" date="2017-10" db="EMBL/GenBank/DDBJ databases">
        <title>The draft genome sequence of Williamsia sp. BULT 1.1 isolated from the semi-arid grassland soils from South Africa.</title>
        <authorList>
            <person name="Kabwe M.H."/>
            <person name="Govender N."/>
            <person name="Mutseka Lunga P."/>
            <person name="Vikram S."/>
            <person name="Makhalanyane T.P."/>
        </authorList>
    </citation>
    <scope>NUCLEOTIDE SEQUENCE [LARGE SCALE GENOMIC DNA]</scope>
    <source>
        <strain evidence="4 5">BULT 1.1</strain>
    </source>
</reference>
<dbReference type="GO" id="GO:0070402">
    <property type="term" value="F:NADPH binding"/>
    <property type="evidence" value="ECO:0007669"/>
    <property type="project" value="TreeGrafter"/>
</dbReference>
<evidence type="ECO:0000313" key="5">
    <source>
        <dbReference type="Proteomes" id="UP000225108"/>
    </source>
</evidence>
<dbReference type="InterPro" id="IPR036291">
    <property type="entry name" value="NAD(P)-bd_dom_sf"/>
</dbReference>
<dbReference type="Gene3D" id="3.40.50.720">
    <property type="entry name" value="NAD(P)-binding Rossmann-like Domain"/>
    <property type="match status" value="1"/>
</dbReference>
<dbReference type="AlphaFoldDB" id="A0A2G3PNM0"/>
<dbReference type="SUPFAM" id="SSF51735">
    <property type="entry name" value="NAD(P)-binding Rossmann-fold domains"/>
    <property type="match status" value="1"/>
</dbReference>
<sequence>MRAVTVTEFGPPENLVITDIERPSPAAGEVLVKVAAAGVNRADLLQRQGNYPPPPGASDIIGMEVSGTVAELGAEVTGWDTGQQVCALIAGGGYAEYVTVAAEHLLPVPDSVDLIEAAALPEVACTVLSNLKRTAHLQRSELLLLHGGASGIGTHGIQWAKALGATVAVTAGSAEKLELCRGLGADITINYHDDDFVEVLKTHGGADVILDIIGAKYLSRNVSALAADGRLVVIGMQGGVKAELNLGALLSKRGTIHATALRGREQSDKAAIVADTIATTWPLIADGRVKPVVGAQFSLNKAGEAHALLESGKVTGKVLLTV</sequence>
<dbReference type="InterPro" id="IPR020843">
    <property type="entry name" value="ER"/>
</dbReference>
<proteinExistence type="predicted"/>
<dbReference type="Pfam" id="PF00107">
    <property type="entry name" value="ADH_zinc_N"/>
    <property type="match status" value="1"/>
</dbReference>
<name>A0A2G3PNM0_WILMA</name>
<organism evidence="4 5">
    <name type="scientific">Williamsia marianensis</name>
    <dbReference type="NCBI Taxonomy" id="85044"/>
    <lineage>
        <taxon>Bacteria</taxon>
        <taxon>Bacillati</taxon>
        <taxon>Actinomycetota</taxon>
        <taxon>Actinomycetes</taxon>
        <taxon>Mycobacteriales</taxon>
        <taxon>Nocardiaceae</taxon>
        <taxon>Williamsia</taxon>
    </lineage>
</organism>
<dbReference type="InterPro" id="IPR013154">
    <property type="entry name" value="ADH-like_N"/>
</dbReference>
<protein>
    <submittedName>
        <fullName evidence="4">NAD(P)H-quinone oxidoreductase</fullName>
    </submittedName>
</protein>
<evidence type="ECO:0000259" key="3">
    <source>
        <dbReference type="SMART" id="SM00829"/>
    </source>
</evidence>
<dbReference type="InterPro" id="IPR011032">
    <property type="entry name" value="GroES-like_sf"/>
</dbReference>
<dbReference type="SUPFAM" id="SSF50129">
    <property type="entry name" value="GroES-like"/>
    <property type="match status" value="1"/>
</dbReference>
<gene>
    <name evidence="4" type="ORF">CSW57_12490</name>
</gene>